<sequence>IKTGVVKRYTRSSLINPRLLQHASVFVPFYLANSVFPLLTYRSTHKELIYYVKEATHQQGRIDKMTADGADEHDVRKQYEVLEETNMMLPDVKKRLAVAYKELQDIVVCVADVYGKDLRLSSQTKGRERMKYPVFEGSTELADAKAVLDEVEIEA</sequence>
<dbReference type="GO" id="GO:0007021">
    <property type="term" value="P:tubulin complex assembly"/>
    <property type="evidence" value="ECO:0007669"/>
    <property type="project" value="UniProtKB-UniRule"/>
</dbReference>
<keyword evidence="5" id="KW-1185">Reference proteome</keyword>
<evidence type="ECO:0000256" key="1">
    <source>
        <dbReference type="ARBA" id="ARBA00006806"/>
    </source>
</evidence>
<dbReference type="Gene3D" id="1.20.58.90">
    <property type="match status" value="1"/>
</dbReference>
<dbReference type="PANTHER" id="PTHR21500">
    <property type="entry name" value="TUBULIN-SPECIFIC CHAPERONE A"/>
    <property type="match status" value="1"/>
</dbReference>
<dbReference type="GO" id="GO:0048487">
    <property type="term" value="F:beta-tubulin binding"/>
    <property type="evidence" value="ECO:0007669"/>
    <property type="project" value="InterPro"/>
</dbReference>
<dbReference type="GO" id="GO:0005829">
    <property type="term" value="C:cytosol"/>
    <property type="evidence" value="ECO:0007669"/>
    <property type="project" value="TreeGrafter"/>
</dbReference>
<proteinExistence type="inferred from homology"/>
<accession>A0A433Q8J6</accession>
<dbReference type="InterPro" id="IPR004226">
    <property type="entry name" value="TBCA"/>
</dbReference>
<name>A0A433Q8J6_9FUNG</name>
<keyword evidence="2 3" id="KW-0143">Chaperone</keyword>
<feature type="non-terminal residue" evidence="4">
    <location>
        <position position="1"/>
    </location>
</feature>
<comment type="subcellular location">
    <subcellularLocation>
        <location evidence="3">Cytoplasm</location>
        <location evidence="3">Cytoskeleton</location>
    </subcellularLocation>
</comment>
<comment type="similarity">
    <text evidence="1 3">Belongs to the TBCA family.</text>
</comment>
<dbReference type="SUPFAM" id="SSF46988">
    <property type="entry name" value="Tubulin chaperone cofactor A"/>
    <property type="match status" value="1"/>
</dbReference>
<dbReference type="InterPro" id="IPR036126">
    <property type="entry name" value="TBCA_sf"/>
</dbReference>
<organism evidence="4 5">
    <name type="scientific">Jimgerdemannia flammicorona</name>
    <dbReference type="NCBI Taxonomy" id="994334"/>
    <lineage>
        <taxon>Eukaryota</taxon>
        <taxon>Fungi</taxon>
        <taxon>Fungi incertae sedis</taxon>
        <taxon>Mucoromycota</taxon>
        <taxon>Mucoromycotina</taxon>
        <taxon>Endogonomycetes</taxon>
        <taxon>Endogonales</taxon>
        <taxon>Endogonaceae</taxon>
        <taxon>Jimgerdemannia</taxon>
    </lineage>
</organism>
<dbReference type="PANTHER" id="PTHR21500:SF0">
    <property type="entry name" value="TUBULIN-SPECIFIC CHAPERONE A"/>
    <property type="match status" value="1"/>
</dbReference>
<dbReference type="GO" id="GO:0007023">
    <property type="term" value="P:post-chaperonin tubulin folding pathway"/>
    <property type="evidence" value="ECO:0007669"/>
    <property type="project" value="UniProtKB-UniRule"/>
</dbReference>
<evidence type="ECO:0000313" key="5">
    <source>
        <dbReference type="Proteomes" id="UP000274822"/>
    </source>
</evidence>
<comment type="subunit">
    <text evidence="3">Supercomplex made of cofactors A to E. Cofactors A and D function by capturing and stabilizing tubulin in a quasi-native conformation. Cofactor E binds to the cofactor D-tubulin complex; interaction with cofactor C then causes the release of tubulin polypeptides that are committed to the native state.</text>
</comment>
<evidence type="ECO:0000256" key="2">
    <source>
        <dbReference type="ARBA" id="ARBA00023186"/>
    </source>
</evidence>
<evidence type="ECO:0000256" key="3">
    <source>
        <dbReference type="RuleBase" id="RU364030"/>
    </source>
</evidence>
<keyword evidence="3" id="KW-0493">Microtubule</keyword>
<gene>
    <name evidence="4" type="ORF">BC938DRAFT_471237</name>
</gene>
<evidence type="ECO:0000313" key="4">
    <source>
        <dbReference type="EMBL" id="RUS26103.1"/>
    </source>
</evidence>
<dbReference type="GO" id="GO:0005874">
    <property type="term" value="C:microtubule"/>
    <property type="evidence" value="ECO:0007669"/>
    <property type="project" value="UniProtKB-KW"/>
</dbReference>
<dbReference type="Pfam" id="PF02970">
    <property type="entry name" value="TBCA"/>
    <property type="match status" value="1"/>
</dbReference>
<keyword evidence="3" id="KW-0963">Cytoplasm</keyword>
<reference evidence="4 5" key="1">
    <citation type="journal article" date="2018" name="New Phytol.">
        <title>Phylogenomics of Endogonaceae and evolution of mycorrhizas within Mucoromycota.</title>
        <authorList>
            <person name="Chang Y."/>
            <person name="Desiro A."/>
            <person name="Na H."/>
            <person name="Sandor L."/>
            <person name="Lipzen A."/>
            <person name="Clum A."/>
            <person name="Barry K."/>
            <person name="Grigoriev I.V."/>
            <person name="Martin F.M."/>
            <person name="Stajich J.E."/>
            <person name="Smith M.E."/>
            <person name="Bonito G."/>
            <person name="Spatafora J.W."/>
        </authorList>
    </citation>
    <scope>NUCLEOTIDE SEQUENCE [LARGE SCALE GENOMIC DNA]</scope>
    <source>
        <strain evidence="4 5">AD002</strain>
    </source>
</reference>
<protein>
    <recommendedName>
        <fullName evidence="3">Tubulin-specific chaperone A</fullName>
    </recommendedName>
</protein>
<comment type="caution">
    <text evidence="4">The sequence shown here is derived from an EMBL/GenBank/DDBJ whole genome shotgun (WGS) entry which is preliminary data.</text>
</comment>
<keyword evidence="3" id="KW-0206">Cytoskeleton</keyword>
<dbReference type="Proteomes" id="UP000274822">
    <property type="component" value="Unassembled WGS sequence"/>
</dbReference>
<dbReference type="AlphaFoldDB" id="A0A433Q8J6"/>
<dbReference type="EMBL" id="RBNJ01011242">
    <property type="protein sequence ID" value="RUS26103.1"/>
    <property type="molecule type" value="Genomic_DNA"/>
</dbReference>